<feature type="compositionally biased region" description="Polar residues" evidence="1">
    <location>
        <begin position="1011"/>
        <end position="1024"/>
    </location>
</feature>
<feature type="compositionally biased region" description="Polar residues" evidence="1">
    <location>
        <begin position="1080"/>
        <end position="1097"/>
    </location>
</feature>
<feature type="compositionally biased region" description="Low complexity" evidence="1">
    <location>
        <begin position="1151"/>
        <end position="1160"/>
    </location>
</feature>
<protein>
    <submittedName>
        <fullName evidence="2">Uncharacterized protein</fullName>
    </submittedName>
</protein>
<feature type="compositionally biased region" description="Low complexity" evidence="1">
    <location>
        <begin position="972"/>
        <end position="986"/>
    </location>
</feature>
<accession>A0A643CL18</accession>
<feature type="region of interest" description="Disordered" evidence="1">
    <location>
        <begin position="1080"/>
        <end position="1200"/>
    </location>
</feature>
<dbReference type="RefSeq" id="WP_150150448.1">
    <property type="nucleotide sequence ID" value="NZ_VTCY01000012.1"/>
</dbReference>
<evidence type="ECO:0000256" key="1">
    <source>
        <dbReference type="SAM" id="MobiDB-lite"/>
    </source>
</evidence>
<dbReference type="EMBL" id="VTCY01000012">
    <property type="protein sequence ID" value="KAB0451579.1"/>
    <property type="molecule type" value="Genomic_DNA"/>
</dbReference>
<evidence type="ECO:0000313" key="2">
    <source>
        <dbReference type="EMBL" id="KAB0451579.1"/>
    </source>
</evidence>
<gene>
    <name evidence="2" type="ORF">FY207_03870</name>
</gene>
<reference evidence="2" key="1">
    <citation type="submission" date="2019-08" db="EMBL/GenBank/DDBJ databases">
        <authorList>
            <person name="Amaro Estrada I."/>
            <person name="Quiroz Castaneda R.E."/>
            <person name="Martinez Ocampo F."/>
            <person name="Rodriguez Camarillo S.D."/>
        </authorList>
    </citation>
    <scope>NUCLEOTIDE SEQUENCE</scope>
    <source>
        <strain evidence="2">MEX-30-184-02</strain>
    </source>
</reference>
<feature type="region of interest" description="Disordered" evidence="1">
    <location>
        <begin position="315"/>
        <end position="335"/>
    </location>
</feature>
<feature type="compositionally biased region" description="Low complexity" evidence="1">
    <location>
        <begin position="505"/>
        <end position="519"/>
    </location>
</feature>
<name>A0A643CL18_ANAMA</name>
<feature type="region of interest" description="Disordered" evidence="1">
    <location>
        <begin position="1006"/>
        <end position="1033"/>
    </location>
</feature>
<feature type="region of interest" description="Disordered" evidence="1">
    <location>
        <begin position="496"/>
        <end position="603"/>
    </location>
</feature>
<dbReference type="AlphaFoldDB" id="A0A643CL18"/>
<feature type="region of interest" description="Disordered" evidence="1">
    <location>
        <begin position="963"/>
        <end position="987"/>
    </location>
</feature>
<feature type="compositionally biased region" description="Basic and acidic residues" evidence="1">
    <location>
        <begin position="551"/>
        <end position="565"/>
    </location>
</feature>
<comment type="caution">
    <text evidence="2">The sequence shown here is derived from an EMBL/GenBank/DDBJ whole genome shotgun (WGS) entry which is preliminary data.</text>
</comment>
<sequence length="1200" mass="131365">MPAVELDANNVEFWREDIAELGRVADPHAARAAITQHACLRALSGEEFCGCIHRGLLTTVDGGEVPKISVEDLDRIRREVEGGVSVLTPDFMPAPAKWCNRHLPNLAVGVHVMHHLLLNRQYSVMGPEETIQRIRGNVRAIPESHVHQALIFEIVKAFNSECISGSCAEAALQFAHKHDMTGGGVEESRHVHRISYDRVRLEYDLSLKIIPQPPAQMHTGPAESEGTGKLDVLMETEVSAVEGAVRYETTVRFKIAKEILNHIIRKRSAGSDYQPRDSDLVVVMQYPHFEVPFSQMHEEISLVVQLDEARARGDKSGVAGDARQHVKGEQASDDTSQTLIAGTLARIGNFLGRNAPKPEQQQSLKNERTICRAAILDRADSPTNFSTMEIKHQVDSALAQESGNYALHGIVGHTFPHTTDWKHEEAFITDWFRKQPTAPTYELLAQGKSTAVRREGNQHENALANEDTEKTQRPIAIAPLMGAGIKAVFTVPESPALSRSSSLNDATSLSDDAQSSSGSERTLVPENFSDRSSSGFLSADSGGEELVITPEEERKPLVEIGDARRIPTQHVVASSSSAHLEENAPHAQATVGPATAPQPASSSNVAVGEAAAAAAQPLVDVYSLHNVRTHTYVELSNEEIESIVSQLADAEGTTRTPKHQSSAVSQVAAEILLHTLRRRDVNHAIRGGLELYGPTKTGRTSFVDFPREDITVNEVQTRAEDAAEELASVLGADHSDTANAEQLAALHGMQYKSEYMPKFDPQGQRLKSFSALKAMFVRATQNSTESNYAIPHPALIEEMVSSLNQAGAVAWPKLDMMNITTQWELQNFGVLWKEEGLINRSSPAGEQTPTHSVFINCTDSNKVNILILHSTAPWVLGLARTSISYELHFSPEDNTISYKNVYTRIALPGREAMLPPLKMLTSSYAQPETVSIPDAIPAEGMVIVHKMEDMKISVKEMLQQNRKGQVRAFPRSSEAATTTSNTTEQHTAVEETLHIRLRECGATPMVEETRPSPQTSANQGTAVNQGVDEDQNTRRTPWYMAPWNLLCGMFRAIGSFIARLARAIVNIFRCSCSSNYDTLTNDSGEIATTDTHNTAENVQEERERQPHAGRQPAQQGASAADTGTAGPSPLHSNEHNGTLPQGEEHEQEANAPAATSPPSTKLDCPHKLGKGAATRGPSFVELHEHRLGPQYDMPQHQARR</sequence>
<organism evidence="2">
    <name type="scientific">Anaplasma marginale</name>
    <dbReference type="NCBI Taxonomy" id="770"/>
    <lineage>
        <taxon>Bacteria</taxon>
        <taxon>Pseudomonadati</taxon>
        <taxon>Pseudomonadota</taxon>
        <taxon>Alphaproteobacteria</taxon>
        <taxon>Rickettsiales</taxon>
        <taxon>Anaplasmataceae</taxon>
        <taxon>Anaplasma</taxon>
    </lineage>
</organism>
<proteinExistence type="predicted"/>